<feature type="domain" description="F-box" evidence="1">
    <location>
        <begin position="1"/>
        <end position="46"/>
    </location>
</feature>
<organism evidence="2 3">
    <name type="scientific">Caenorhabditis tropicalis</name>
    <dbReference type="NCBI Taxonomy" id="1561998"/>
    <lineage>
        <taxon>Eukaryota</taxon>
        <taxon>Metazoa</taxon>
        <taxon>Ecdysozoa</taxon>
        <taxon>Nematoda</taxon>
        <taxon>Chromadorea</taxon>
        <taxon>Rhabditida</taxon>
        <taxon>Rhabditina</taxon>
        <taxon>Rhabditomorpha</taxon>
        <taxon>Rhabditoidea</taxon>
        <taxon>Rhabditidae</taxon>
        <taxon>Peloderinae</taxon>
        <taxon>Caenorhabditis</taxon>
    </lineage>
</organism>
<dbReference type="PANTHER" id="PTHR21503:SF52">
    <property type="entry name" value="F-BOX DOMAIN-CONTAINING PROTEIN"/>
    <property type="match status" value="1"/>
</dbReference>
<dbReference type="Proteomes" id="UP000095282">
    <property type="component" value="Unplaced"/>
</dbReference>
<keyword evidence="2" id="KW-1185">Reference proteome</keyword>
<proteinExistence type="predicted"/>
<evidence type="ECO:0000313" key="2">
    <source>
        <dbReference type="Proteomes" id="UP000095282"/>
    </source>
</evidence>
<dbReference type="Pfam" id="PF00646">
    <property type="entry name" value="F-box"/>
    <property type="match status" value="1"/>
</dbReference>
<evidence type="ECO:0000313" key="3">
    <source>
        <dbReference type="WBParaSite" id="Csp11.Scaffold630.g19216.t1"/>
    </source>
</evidence>
<dbReference type="InterPro" id="IPR001810">
    <property type="entry name" value="F-box_dom"/>
</dbReference>
<reference evidence="3" key="1">
    <citation type="submission" date="2016-11" db="UniProtKB">
        <authorList>
            <consortium name="WormBaseParasite"/>
        </authorList>
    </citation>
    <scope>IDENTIFICATION</scope>
</reference>
<sequence>MDLLRLPFVVLIDVFKNMDFKEKFLISLMSKRARNTLKLTSVIPHFSILLHKRLNICSGTNSIRFFTVTDVPNCMIRGEVMTLSFSSVEIVLREESPEKQLLLTDYLLDTFKNPSISVAVFDRTPPATVLELMKIINQRKLCVKSFQYHMSSASEFFSRILDECTEVTDTIYIKTIFPEDFIYTPPRPFKVKLFQVGFTANWFNLEDFLNCSRIILQLNRDVNRTAQSWNTLFRNWIDSNARLEYLSFFMFREFEFPLMVEGLSNEGIQQKGIDEWIEVKRRDGSEFVIGRAWNAMYIMNKQEHLNHLRRH</sequence>
<protein>
    <submittedName>
        <fullName evidence="3">F-box domain-containing protein</fullName>
    </submittedName>
</protein>
<name>A0A1I7UTK7_9PELO</name>
<dbReference type="WBParaSite" id="Csp11.Scaffold630.g19216.t1">
    <property type="protein sequence ID" value="Csp11.Scaffold630.g19216.t1"/>
    <property type="gene ID" value="Csp11.Scaffold630.g19216"/>
</dbReference>
<dbReference type="Pfam" id="PF07735">
    <property type="entry name" value="FBA_2"/>
    <property type="match status" value="1"/>
</dbReference>
<dbReference type="AlphaFoldDB" id="A0A1I7UTK7"/>
<dbReference type="InterPro" id="IPR012885">
    <property type="entry name" value="F-box_Sdz-33"/>
</dbReference>
<accession>A0A1I7UTK7</accession>
<evidence type="ECO:0000259" key="1">
    <source>
        <dbReference type="PROSITE" id="PS50181"/>
    </source>
</evidence>
<dbReference type="PANTHER" id="PTHR21503">
    <property type="entry name" value="F-BOX-CONTAINING HYPOTHETICAL PROTEIN C.ELEGANS"/>
    <property type="match status" value="1"/>
</dbReference>
<dbReference type="PROSITE" id="PS50181">
    <property type="entry name" value="FBOX"/>
    <property type="match status" value="1"/>
</dbReference>